<proteinExistence type="predicted"/>
<comment type="caution">
    <text evidence="2">The sequence shown here is derived from an EMBL/GenBank/DDBJ whole genome shotgun (WGS) entry which is preliminary data.</text>
</comment>
<sequence length="75" mass="7871">MDPSLAALMSANLKKQAEKSSATEVVVESSGDVNAGEAPKKKYKPPPGAQQLGMQAMLMQEALGGSVKLKKVDKK</sequence>
<evidence type="ECO:0000313" key="2">
    <source>
        <dbReference type="EMBL" id="CAJ1965684.1"/>
    </source>
</evidence>
<dbReference type="AlphaFoldDB" id="A0AAD2G7E3"/>
<organism evidence="2 3">
    <name type="scientific">Cylindrotheca closterium</name>
    <dbReference type="NCBI Taxonomy" id="2856"/>
    <lineage>
        <taxon>Eukaryota</taxon>
        <taxon>Sar</taxon>
        <taxon>Stramenopiles</taxon>
        <taxon>Ochrophyta</taxon>
        <taxon>Bacillariophyta</taxon>
        <taxon>Bacillariophyceae</taxon>
        <taxon>Bacillariophycidae</taxon>
        <taxon>Bacillariales</taxon>
        <taxon>Bacillariaceae</taxon>
        <taxon>Cylindrotheca</taxon>
    </lineage>
</organism>
<feature type="region of interest" description="Disordered" evidence="1">
    <location>
        <begin position="1"/>
        <end position="50"/>
    </location>
</feature>
<evidence type="ECO:0000256" key="1">
    <source>
        <dbReference type="SAM" id="MobiDB-lite"/>
    </source>
</evidence>
<dbReference type="Proteomes" id="UP001295423">
    <property type="component" value="Unassembled WGS sequence"/>
</dbReference>
<accession>A0AAD2G7E3</accession>
<evidence type="ECO:0000313" key="3">
    <source>
        <dbReference type="Proteomes" id="UP001295423"/>
    </source>
</evidence>
<gene>
    <name evidence="2" type="ORF">CYCCA115_LOCUS21277</name>
</gene>
<keyword evidence="3" id="KW-1185">Reference proteome</keyword>
<reference evidence="2" key="1">
    <citation type="submission" date="2023-08" db="EMBL/GenBank/DDBJ databases">
        <authorList>
            <person name="Audoor S."/>
            <person name="Bilcke G."/>
        </authorList>
    </citation>
    <scope>NUCLEOTIDE SEQUENCE</scope>
</reference>
<protein>
    <submittedName>
        <fullName evidence="2">Uncharacterized protein</fullName>
    </submittedName>
</protein>
<dbReference type="EMBL" id="CAKOGP040002214">
    <property type="protein sequence ID" value="CAJ1965684.1"/>
    <property type="molecule type" value="Genomic_DNA"/>
</dbReference>
<name>A0AAD2G7E3_9STRA</name>